<dbReference type="InterPro" id="IPR029063">
    <property type="entry name" value="SAM-dependent_MTases_sf"/>
</dbReference>
<dbReference type="EMBL" id="CP022743">
    <property type="protein sequence ID" value="ASU33141.1"/>
    <property type="molecule type" value="Genomic_DNA"/>
</dbReference>
<protein>
    <recommendedName>
        <fullName evidence="1">Methyltransferase FkbM domain-containing protein</fullName>
    </recommendedName>
</protein>
<dbReference type="SUPFAM" id="SSF53335">
    <property type="entry name" value="S-adenosyl-L-methionine-dependent methyltransferases"/>
    <property type="match status" value="1"/>
</dbReference>
<dbReference type="Gene3D" id="3.40.50.150">
    <property type="entry name" value="Vaccinia Virus protein VP39"/>
    <property type="match status" value="1"/>
</dbReference>
<dbReference type="KEGG" id="muc:MuYL_1243"/>
<dbReference type="InterPro" id="IPR053188">
    <property type="entry name" value="FkbM_Methyltransferase"/>
</dbReference>
<dbReference type="InterPro" id="IPR006342">
    <property type="entry name" value="FkbM_mtfrase"/>
</dbReference>
<gene>
    <name evidence="2" type="ORF">MuYL_1243</name>
</gene>
<dbReference type="PANTHER" id="PTHR36973">
    <property type="entry name" value="SLL1456 PROTEIN-RELATED"/>
    <property type="match status" value="1"/>
</dbReference>
<dbReference type="AlphaFoldDB" id="A0A223NUF0"/>
<dbReference type="PANTHER" id="PTHR36973:SF4">
    <property type="entry name" value="NODULATION PROTEIN"/>
    <property type="match status" value="1"/>
</dbReference>
<proteinExistence type="predicted"/>
<feature type="domain" description="Methyltransferase FkbM" evidence="1">
    <location>
        <begin position="11"/>
        <end position="179"/>
    </location>
</feature>
<dbReference type="NCBIfam" id="TIGR01444">
    <property type="entry name" value="fkbM_fam"/>
    <property type="match status" value="1"/>
</dbReference>
<sequence length="206" mass="23044">MGVNSPITFIDIGASKGEFSTALCKFYDVKKGVLIEPIIHNIDKLKEKFNDTSKFDIINVAVSDKTGQSEFFLSEDFDVLSSLFKIKDDHLSPFAISAPIKIIVNTETLDNIAKNSMLDIVDLIKIDVQGAEHLVLNSGLNILKSTKMVYTEFSYKPMYDSSSTFFDVFNILADNNFRMVNISTAYKLKNGEIVQGDALFINNVFL</sequence>
<accession>A0A223NUF0</accession>
<reference evidence="2 3" key="1">
    <citation type="submission" date="2017-08" db="EMBL/GenBank/DDBJ databases">
        <title>Complete genome sequence of Mucilaginibacter sp. strain BJC16-A31.</title>
        <authorList>
            <consortium name="Henan University of Science and Technology"/>
            <person name="You X."/>
        </authorList>
    </citation>
    <scope>NUCLEOTIDE SEQUENCE [LARGE SCALE GENOMIC DNA]</scope>
    <source>
        <strain evidence="2 3">BJC16-A31</strain>
    </source>
</reference>
<evidence type="ECO:0000313" key="2">
    <source>
        <dbReference type="EMBL" id="ASU33141.1"/>
    </source>
</evidence>
<evidence type="ECO:0000313" key="3">
    <source>
        <dbReference type="Proteomes" id="UP000215002"/>
    </source>
</evidence>
<keyword evidence="3" id="KW-1185">Reference proteome</keyword>
<dbReference type="GO" id="GO:0008171">
    <property type="term" value="F:O-methyltransferase activity"/>
    <property type="evidence" value="ECO:0007669"/>
    <property type="project" value="TreeGrafter"/>
</dbReference>
<evidence type="ECO:0000259" key="1">
    <source>
        <dbReference type="Pfam" id="PF05050"/>
    </source>
</evidence>
<dbReference type="Pfam" id="PF05050">
    <property type="entry name" value="Methyltransf_21"/>
    <property type="match status" value="1"/>
</dbReference>
<dbReference type="Proteomes" id="UP000215002">
    <property type="component" value="Chromosome"/>
</dbReference>
<name>A0A223NUF0_9SPHI</name>
<organism evidence="2 3">
    <name type="scientific">Mucilaginibacter xinganensis</name>
    <dbReference type="NCBI Taxonomy" id="1234841"/>
    <lineage>
        <taxon>Bacteria</taxon>
        <taxon>Pseudomonadati</taxon>
        <taxon>Bacteroidota</taxon>
        <taxon>Sphingobacteriia</taxon>
        <taxon>Sphingobacteriales</taxon>
        <taxon>Sphingobacteriaceae</taxon>
        <taxon>Mucilaginibacter</taxon>
    </lineage>
</organism>